<keyword evidence="1 2" id="KW-0378">Hydrolase</keyword>
<evidence type="ECO:0000313" key="3">
    <source>
        <dbReference type="Proteomes" id="UP000829542"/>
    </source>
</evidence>
<comment type="function">
    <text evidence="1">Has lipid A 3-O-deacylase activity. Hydrolyzes the ester bond at the 3 position of lipid A, a bioactive component of lipopolysaccharide (LPS), thereby releasing the primary fatty acyl moiety.</text>
</comment>
<protein>
    <recommendedName>
        <fullName evidence="1">Lipid A deacylase</fullName>
        <ecNumber evidence="1">3.1.1.77</ecNumber>
    </recommendedName>
    <alternativeName>
        <fullName evidence="1">LPS 3-O-deacylase</fullName>
    </alternativeName>
    <alternativeName>
        <fullName evidence="1">Outer membrane enzyme</fullName>
    </alternativeName>
</protein>
<dbReference type="SUPFAM" id="SSF56925">
    <property type="entry name" value="OMPA-like"/>
    <property type="match status" value="1"/>
</dbReference>
<dbReference type="GO" id="GO:0016787">
    <property type="term" value="F:hydrolase activity"/>
    <property type="evidence" value="ECO:0007669"/>
    <property type="project" value="UniProtKB-KW"/>
</dbReference>
<proteinExistence type="inferred from homology"/>
<evidence type="ECO:0000313" key="2">
    <source>
        <dbReference type="EMBL" id="UNM95178.1"/>
    </source>
</evidence>
<comment type="similarity">
    <text evidence="1">Belongs to the PagL family.</text>
</comment>
<name>A0ABY3X598_9GAMM</name>
<dbReference type="RefSeq" id="WP_242147179.1">
    <property type="nucleotide sequence ID" value="NZ_CP093379.1"/>
</dbReference>
<organism evidence="2 3">
    <name type="scientific">Ignatzschineria rhizosphaerae</name>
    <dbReference type="NCBI Taxonomy" id="2923279"/>
    <lineage>
        <taxon>Bacteria</taxon>
        <taxon>Pseudomonadati</taxon>
        <taxon>Pseudomonadota</taxon>
        <taxon>Gammaproteobacteria</taxon>
        <taxon>Cardiobacteriales</taxon>
        <taxon>Ignatzschineriaceae</taxon>
        <taxon>Ignatzschineria</taxon>
    </lineage>
</organism>
<dbReference type="InterPro" id="IPR018550">
    <property type="entry name" value="Lipid-A_deacylase-rel"/>
</dbReference>
<dbReference type="PIRSF" id="PIRSF029681">
    <property type="entry name" value="PagL"/>
    <property type="match status" value="1"/>
</dbReference>
<dbReference type="EC" id="3.1.1.77" evidence="1"/>
<evidence type="ECO:0000256" key="1">
    <source>
        <dbReference type="PIRNR" id="PIRNR029681"/>
    </source>
</evidence>
<sequence length="178" mass="20249">MLKKIRRKQISIRLFLILLLLTVNNINAGELLLGLGGTGEGQTTQRISYIQPWDKRWFESSVGSLTGGWDIGYTKWQKGRYGNTAHSFSISPVFIYQFNTNKGFQPFIEVGIGAAFFNRTRVGDSRLGSSFNFEDRIGVGIKSGRHRFGLRAMHYSNLGLKRPNQGVESYSLYYSYQF</sequence>
<accession>A0ABY3X598</accession>
<keyword evidence="3" id="KW-1185">Reference proteome</keyword>
<comment type="subcellular location">
    <subcellularLocation>
        <location evidence="1">Cell outer membrane</location>
        <topology evidence="1">Multi-pass membrane protein</topology>
    </subcellularLocation>
</comment>
<gene>
    <name evidence="2" type="ORF">MMG00_08035</name>
</gene>
<dbReference type="Gene3D" id="2.40.160.20">
    <property type="match status" value="1"/>
</dbReference>
<comment type="subunit">
    <text evidence="1">Homodimer.</text>
</comment>
<dbReference type="Pfam" id="PF09411">
    <property type="entry name" value="PagL"/>
    <property type="match status" value="1"/>
</dbReference>
<dbReference type="InterPro" id="IPR011250">
    <property type="entry name" value="OMP/PagP_B-barrel"/>
</dbReference>
<dbReference type="Proteomes" id="UP000829542">
    <property type="component" value="Chromosome"/>
</dbReference>
<dbReference type="EMBL" id="CP093379">
    <property type="protein sequence ID" value="UNM95178.1"/>
    <property type="molecule type" value="Genomic_DNA"/>
</dbReference>
<comment type="catalytic activity">
    <reaction evidence="1">
        <text>a 3-(acyloxy)acyl derivative of bacterial toxin + H2O = a 3-hydroxyacyl derivative of bacterial toxin + a fatty acid + H(+)</text>
        <dbReference type="Rhea" id="RHEA:12032"/>
        <dbReference type="ChEBI" id="CHEBI:15377"/>
        <dbReference type="ChEBI" id="CHEBI:15378"/>
        <dbReference type="ChEBI" id="CHEBI:28868"/>
        <dbReference type="ChEBI" id="CHEBI:136853"/>
        <dbReference type="ChEBI" id="CHEBI:140675"/>
        <dbReference type="EC" id="3.1.1.77"/>
    </reaction>
</comment>
<keyword evidence="1" id="KW-0472">Membrane</keyword>
<reference evidence="2 3" key="1">
    <citation type="submission" date="2022-03" db="EMBL/GenBank/DDBJ databases">
        <title>Ignatzschineria rhizosphaerae HR5S32.</title>
        <authorList>
            <person name="Sun J.Q."/>
            <person name="Feng J.Y."/>
        </authorList>
    </citation>
    <scope>NUCLEOTIDE SEQUENCE [LARGE SCALE GENOMIC DNA]</scope>
    <source>
        <strain evidence="2 3">HR5S32</strain>
    </source>
</reference>
<keyword evidence="1" id="KW-0998">Cell outer membrane</keyword>